<accession>A0A1R3T2D6</accession>
<name>A0A1R3T2D6_9BACT</name>
<dbReference type="InterPro" id="IPR017853">
    <property type="entry name" value="GH"/>
</dbReference>
<feature type="domain" description="Glycoside hydrolase family 42 N-terminal" evidence="3">
    <location>
        <begin position="211"/>
        <end position="330"/>
    </location>
</feature>
<evidence type="ECO:0000259" key="3">
    <source>
        <dbReference type="Pfam" id="PF02449"/>
    </source>
</evidence>
<dbReference type="Pfam" id="PF02449">
    <property type="entry name" value="Glyco_hydro_42"/>
    <property type="match status" value="1"/>
</dbReference>
<dbReference type="EMBL" id="LT605205">
    <property type="protein sequence ID" value="SCD21270.1"/>
    <property type="molecule type" value="Genomic_DNA"/>
</dbReference>
<dbReference type="RefSeq" id="WP_076931117.1">
    <property type="nucleotide sequence ID" value="NZ_LT605205.1"/>
</dbReference>
<dbReference type="PROSITE" id="PS51257">
    <property type="entry name" value="PROKAR_LIPOPROTEIN"/>
    <property type="match status" value="1"/>
</dbReference>
<dbReference type="STRING" id="1642647.PSM36_2467"/>
<dbReference type="InterPro" id="IPR013529">
    <property type="entry name" value="Glyco_hydro_42_N"/>
</dbReference>
<sequence>MKKFFFRFSILLFSSSLLFIGCEKEENKIDIEEPPKEADYNYDVLSLGEVAVGLWVTPPANYQTSEEYARIRECGINFVNGFHYFENSNSRILKVLDYCEENNLKFFVNKATVAEDIVKYSKNADKSLLTKFINEIKPYAEHPAFAGELLMDEPGKPLFGAISAFTKAFEEAYPDKMWHVNLFPSYATGGIQAPNYNDYISNWLLTVPSKHISYDSYPLLATGGITNDYFYNLDIIRSKSRFRKIPFWTFIQTLSIAGTPGVPDKREPSETDIRWQVWTNLTFGAKGIQYFCYWSPGNGSEQFGEALIGLNGEKTVRYDYVKKINNDINRIGKILLNCHAEGVILTSVKEYPMFEQLYNFGIIDSVTGDESIVGCFENEKGEKKVLITTLTPDKPSNVILHLSENSRKIKVWINGSSQEKVVNDKSISFQIKEGEAVFVEFLD</sequence>
<dbReference type="GO" id="GO:0005975">
    <property type="term" value="P:carbohydrate metabolic process"/>
    <property type="evidence" value="ECO:0007669"/>
    <property type="project" value="InterPro"/>
</dbReference>
<keyword evidence="5" id="KW-1185">Reference proteome</keyword>
<evidence type="ECO:0000256" key="1">
    <source>
        <dbReference type="ARBA" id="ARBA00022801"/>
    </source>
</evidence>
<keyword evidence="2 4" id="KW-0326">Glycosidase</keyword>
<dbReference type="KEGG" id="psac:PSM36_2467"/>
<dbReference type="Gene3D" id="3.20.20.80">
    <property type="entry name" value="Glycosidases"/>
    <property type="match status" value="1"/>
</dbReference>
<reference evidence="4 5" key="1">
    <citation type="submission" date="2016-08" db="EMBL/GenBank/DDBJ databases">
        <authorList>
            <person name="Seilhamer J.J."/>
        </authorList>
    </citation>
    <scope>NUCLEOTIDE SEQUENCE [LARGE SCALE GENOMIC DNA]</scope>
    <source>
        <strain evidence="4">M3/6</strain>
    </source>
</reference>
<evidence type="ECO:0000313" key="5">
    <source>
        <dbReference type="Proteomes" id="UP000187464"/>
    </source>
</evidence>
<dbReference type="AlphaFoldDB" id="A0A1R3T2D6"/>
<dbReference type="Proteomes" id="UP000187464">
    <property type="component" value="Chromosome I"/>
</dbReference>
<dbReference type="SUPFAM" id="SSF51445">
    <property type="entry name" value="(Trans)glycosidases"/>
    <property type="match status" value="1"/>
</dbReference>
<gene>
    <name evidence="4" type="ORF">PSM36_2467</name>
</gene>
<evidence type="ECO:0000313" key="4">
    <source>
        <dbReference type="EMBL" id="SCD21270.1"/>
    </source>
</evidence>
<protein>
    <submittedName>
        <fullName evidence="4">Putative Beta-galactosidase</fullName>
        <ecNumber evidence="4">3.2.1.23</ecNumber>
    </submittedName>
</protein>
<organism evidence="4 5">
    <name type="scientific">Proteiniphilum saccharofermentans</name>
    <dbReference type="NCBI Taxonomy" id="1642647"/>
    <lineage>
        <taxon>Bacteria</taxon>
        <taxon>Pseudomonadati</taxon>
        <taxon>Bacteroidota</taxon>
        <taxon>Bacteroidia</taxon>
        <taxon>Bacteroidales</taxon>
        <taxon>Dysgonomonadaceae</taxon>
        <taxon>Proteiniphilum</taxon>
    </lineage>
</organism>
<dbReference type="GO" id="GO:0004565">
    <property type="term" value="F:beta-galactosidase activity"/>
    <property type="evidence" value="ECO:0007669"/>
    <property type="project" value="UniProtKB-EC"/>
</dbReference>
<dbReference type="GO" id="GO:0009341">
    <property type="term" value="C:beta-galactosidase complex"/>
    <property type="evidence" value="ECO:0007669"/>
    <property type="project" value="InterPro"/>
</dbReference>
<proteinExistence type="predicted"/>
<dbReference type="EC" id="3.2.1.23" evidence="4"/>
<evidence type="ECO:0000256" key="2">
    <source>
        <dbReference type="ARBA" id="ARBA00023295"/>
    </source>
</evidence>
<keyword evidence="1 4" id="KW-0378">Hydrolase</keyword>